<organism evidence="1 2">
    <name type="scientific">Phlebia brevispora</name>
    <dbReference type="NCBI Taxonomy" id="194682"/>
    <lineage>
        <taxon>Eukaryota</taxon>
        <taxon>Fungi</taxon>
        <taxon>Dikarya</taxon>
        <taxon>Basidiomycota</taxon>
        <taxon>Agaricomycotina</taxon>
        <taxon>Agaricomycetes</taxon>
        <taxon>Polyporales</taxon>
        <taxon>Meruliaceae</taxon>
        <taxon>Phlebia</taxon>
    </lineage>
</organism>
<accession>A0ACC1RQQ1</accession>
<proteinExistence type="predicted"/>
<comment type="caution">
    <text evidence="1">The sequence shown here is derived from an EMBL/GenBank/DDBJ whole genome shotgun (WGS) entry which is preliminary data.</text>
</comment>
<evidence type="ECO:0000313" key="1">
    <source>
        <dbReference type="EMBL" id="KAJ3524770.1"/>
    </source>
</evidence>
<dbReference type="Proteomes" id="UP001148662">
    <property type="component" value="Unassembled WGS sequence"/>
</dbReference>
<keyword evidence="2" id="KW-1185">Reference proteome</keyword>
<gene>
    <name evidence="1" type="ORF">NM688_g8505</name>
</gene>
<protein>
    <submittedName>
        <fullName evidence="1">Uncharacterized protein</fullName>
    </submittedName>
</protein>
<sequence length="522" mass="56029">MRHNVTSLRFHIPSEDTLRRLLILTDRYERVAGLTVQSSPVTTRPPYLISRAAVVEDNTIVVVKHCEGLLFTVSVCFGNEYNMPRPSQANTTIALRFATSPTSIPIRHNLSYYHRVMPLRWLRKARLLKLRTTTKATVTDDTNEDGRAHHVSNELVSESLPTTASVLTRAARPLTNASHGTAHDALTVVRADGPTVTSSPTIAEDVVPEYTHPNGASGDPRSSHNDPSEDAPPTSLVAMTVPSAFTIWLRRALRSSFRVKKRRVSTTDDAKEITLGQATDRPNAIVIAPPPTPAAQLSSDAISIVDSPHAPVTDDEPVRQATAPPTSTAPTSPPSATQAAGDTSSLPSIPDTRFPGVPSNNEGSERTSPSRKKPPTIHISTATNDISLSTFSLLRRSRPGVEAAPRGWPSHMPTELVGLSPADLDLPVTARTQDTAPMLWLEESALCESPSSMSPAEPESSAEESVPYLDLGQREVQSGGDQAHLPAYDASAGIDHPDPSPQHVASPHLAEGHPSTPSGWSA</sequence>
<reference evidence="1" key="1">
    <citation type="submission" date="2022-07" db="EMBL/GenBank/DDBJ databases">
        <title>Genome Sequence of Phlebia brevispora.</title>
        <authorList>
            <person name="Buettner E."/>
        </authorList>
    </citation>
    <scope>NUCLEOTIDE SEQUENCE</scope>
    <source>
        <strain evidence="1">MPL23</strain>
    </source>
</reference>
<dbReference type="EMBL" id="JANHOG010002307">
    <property type="protein sequence ID" value="KAJ3524770.1"/>
    <property type="molecule type" value="Genomic_DNA"/>
</dbReference>
<name>A0ACC1RQQ1_9APHY</name>
<evidence type="ECO:0000313" key="2">
    <source>
        <dbReference type="Proteomes" id="UP001148662"/>
    </source>
</evidence>